<feature type="domain" description="NB-ARC" evidence="2">
    <location>
        <begin position="6"/>
        <end position="113"/>
    </location>
</feature>
<dbReference type="Gene3D" id="1.10.8.430">
    <property type="entry name" value="Helical domain of apoptotic protease-activating factors"/>
    <property type="match status" value="1"/>
</dbReference>
<name>R7W417_AEGTA</name>
<accession>R7W417</accession>
<dbReference type="PANTHER" id="PTHR36766:SF73">
    <property type="entry name" value="NB-ARC DOMAIN-CONTAINING PROTEIN"/>
    <property type="match status" value="1"/>
</dbReference>
<dbReference type="InterPro" id="IPR042197">
    <property type="entry name" value="Apaf_helical"/>
</dbReference>
<evidence type="ECO:0000259" key="3">
    <source>
        <dbReference type="Pfam" id="PF23559"/>
    </source>
</evidence>
<reference evidence="4" key="1">
    <citation type="submission" date="2015-06" db="UniProtKB">
        <authorList>
            <consortium name="EnsemblPlants"/>
        </authorList>
    </citation>
    <scope>IDENTIFICATION</scope>
</reference>
<dbReference type="ExpressionAtlas" id="R7W417">
    <property type="expression patterns" value="baseline"/>
</dbReference>
<dbReference type="InterPro" id="IPR032675">
    <property type="entry name" value="LRR_dom_sf"/>
</dbReference>
<dbReference type="InterPro" id="IPR027417">
    <property type="entry name" value="P-loop_NTPase"/>
</dbReference>
<dbReference type="Pfam" id="PF23559">
    <property type="entry name" value="WHD_DRP"/>
    <property type="match status" value="1"/>
</dbReference>
<dbReference type="Pfam" id="PF00931">
    <property type="entry name" value="NB-ARC"/>
    <property type="match status" value="1"/>
</dbReference>
<dbReference type="InterPro" id="IPR002182">
    <property type="entry name" value="NB-ARC"/>
</dbReference>
<dbReference type="PANTHER" id="PTHR36766">
    <property type="entry name" value="PLANT BROAD-SPECTRUM MILDEW RESISTANCE PROTEIN RPW8"/>
    <property type="match status" value="1"/>
</dbReference>
<dbReference type="SUPFAM" id="SSF52058">
    <property type="entry name" value="L domain-like"/>
    <property type="match status" value="1"/>
</dbReference>
<feature type="domain" description="Disease resistance protein winged helix" evidence="3">
    <location>
        <begin position="149"/>
        <end position="201"/>
    </location>
</feature>
<dbReference type="EnsemblPlants" id="EMT02637">
    <property type="protein sequence ID" value="EMT02637"/>
    <property type="gene ID" value="F775_25687"/>
</dbReference>
<evidence type="ECO:0000259" key="2">
    <source>
        <dbReference type="Pfam" id="PF00931"/>
    </source>
</evidence>
<sequence>MLNLNKVGNSIISQLTDETSRIADKQMLHNRLRKQFTGKSILIVLDDMWEEDPDNLNDLMTMLKLGTRRKVIVIVTTRDEAIAKIICGPTVTPYKLEILTDDMCWTIIKQKTGFKDRVDKKQLEGIGMEIAIKCGGVALAAHSLGYMLREMMSDQWESLCENYVTQLLGMSFLQYSKTPLSDRKHDKDATLFTMHDLVHDLTKEILSHQINTEGNKCRYALLTDCSSSLQLSVAFPANIKALHFRDCGKQELCGDAFSPAKCLCVLDLSECFIQKLPDCIGQLKQLRLLYAPRIQDKMIPNCITELSELNYLDLRGSKKISALPELIGDMKALVHLDLSYCYEICKLPVSFAELK</sequence>
<proteinExistence type="predicted"/>
<dbReference type="Gene3D" id="3.40.50.300">
    <property type="entry name" value="P-loop containing nucleotide triphosphate hydrolases"/>
    <property type="match status" value="1"/>
</dbReference>
<dbReference type="SUPFAM" id="SSF52540">
    <property type="entry name" value="P-loop containing nucleoside triphosphate hydrolases"/>
    <property type="match status" value="1"/>
</dbReference>
<keyword evidence="1" id="KW-0611">Plant defense</keyword>
<dbReference type="Gene3D" id="3.80.10.10">
    <property type="entry name" value="Ribonuclease Inhibitor"/>
    <property type="match status" value="1"/>
</dbReference>
<dbReference type="GO" id="GO:0043531">
    <property type="term" value="F:ADP binding"/>
    <property type="evidence" value="ECO:0007669"/>
    <property type="project" value="InterPro"/>
</dbReference>
<evidence type="ECO:0000256" key="1">
    <source>
        <dbReference type="ARBA" id="ARBA00022821"/>
    </source>
</evidence>
<dbReference type="InterPro" id="IPR058922">
    <property type="entry name" value="WHD_DRP"/>
</dbReference>
<dbReference type="AlphaFoldDB" id="R7W417"/>
<protein>
    <submittedName>
        <fullName evidence="4">Putative disease resistance protein RGA1</fullName>
    </submittedName>
</protein>
<evidence type="ECO:0000313" key="4">
    <source>
        <dbReference type="EnsemblPlants" id="EMT02637"/>
    </source>
</evidence>
<organism evidence="4">
    <name type="scientific">Aegilops tauschii</name>
    <name type="common">Tausch's goatgrass</name>
    <name type="synonym">Aegilops squarrosa</name>
    <dbReference type="NCBI Taxonomy" id="37682"/>
    <lineage>
        <taxon>Eukaryota</taxon>
        <taxon>Viridiplantae</taxon>
        <taxon>Streptophyta</taxon>
        <taxon>Embryophyta</taxon>
        <taxon>Tracheophyta</taxon>
        <taxon>Spermatophyta</taxon>
        <taxon>Magnoliopsida</taxon>
        <taxon>Liliopsida</taxon>
        <taxon>Poales</taxon>
        <taxon>Poaceae</taxon>
        <taxon>BOP clade</taxon>
        <taxon>Pooideae</taxon>
        <taxon>Triticodae</taxon>
        <taxon>Triticeae</taxon>
        <taxon>Triticinae</taxon>
        <taxon>Aegilops</taxon>
    </lineage>
</organism>
<dbReference type="PRINTS" id="PR00364">
    <property type="entry name" value="DISEASERSIST"/>
</dbReference>